<evidence type="ECO:0000256" key="1">
    <source>
        <dbReference type="SAM" id="MobiDB-lite"/>
    </source>
</evidence>
<evidence type="ECO:0000313" key="2">
    <source>
        <dbReference type="EMBL" id="KAK1690482.1"/>
    </source>
</evidence>
<sequence length="224" mass="24582">MKIYLLSITSSQLSSKSVPPRAKKENSVKLCQNQVHQTTHAFHRHAGKGPAIHPTYAPAYFQFSPPPHQKAKPSRPVVSAKDKRWVGVPASTPDRAPLNRFNWLDLPPPLFCLASKPLHLIPSPYIPHPSAKKGKSFQRQSKASKDAVLVRGAARRRVPWFISSAVNCEPTTTTTPQISSLDVSVAASKACGDADTLQGPHMLHGHSKRKRALTPKYPNGKTTQ</sequence>
<accession>A0AAJ0AVR3</accession>
<dbReference type="GeneID" id="85451520"/>
<dbReference type="EMBL" id="JAHMHR010000006">
    <property type="protein sequence ID" value="KAK1690482.1"/>
    <property type="molecule type" value="Genomic_DNA"/>
</dbReference>
<dbReference type="RefSeq" id="XP_060434177.1">
    <property type="nucleotide sequence ID" value="XM_060566994.1"/>
</dbReference>
<gene>
    <name evidence="2" type="ORF">BDP55DRAFT_352152</name>
</gene>
<feature type="compositionally biased region" description="Basic residues" evidence="1">
    <location>
        <begin position="203"/>
        <end position="213"/>
    </location>
</feature>
<dbReference type="Proteomes" id="UP001224890">
    <property type="component" value="Unassembled WGS sequence"/>
</dbReference>
<comment type="caution">
    <text evidence="2">The sequence shown here is derived from an EMBL/GenBank/DDBJ whole genome shotgun (WGS) entry which is preliminary data.</text>
</comment>
<evidence type="ECO:0000313" key="3">
    <source>
        <dbReference type="Proteomes" id="UP001224890"/>
    </source>
</evidence>
<name>A0AAJ0AVR3_9PEZI</name>
<feature type="region of interest" description="Disordered" evidence="1">
    <location>
        <begin position="194"/>
        <end position="224"/>
    </location>
</feature>
<protein>
    <submittedName>
        <fullName evidence="2">Uncharacterized protein</fullName>
    </submittedName>
</protein>
<keyword evidence="3" id="KW-1185">Reference proteome</keyword>
<proteinExistence type="predicted"/>
<reference evidence="2" key="1">
    <citation type="submission" date="2021-06" db="EMBL/GenBank/DDBJ databases">
        <title>Comparative genomics, transcriptomics and evolutionary studies reveal genomic signatures of adaptation to plant cell wall in hemibiotrophic fungi.</title>
        <authorList>
            <consortium name="DOE Joint Genome Institute"/>
            <person name="Baroncelli R."/>
            <person name="Diaz J.F."/>
            <person name="Benocci T."/>
            <person name="Peng M."/>
            <person name="Battaglia E."/>
            <person name="Haridas S."/>
            <person name="Andreopoulos W."/>
            <person name="Labutti K."/>
            <person name="Pangilinan J."/>
            <person name="Floch G.L."/>
            <person name="Makela M.R."/>
            <person name="Henrissat B."/>
            <person name="Grigoriev I.V."/>
            <person name="Crouch J.A."/>
            <person name="De Vries R.P."/>
            <person name="Sukno S.A."/>
            <person name="Thon M.R."/>
        </authorList>
    </citation>
    <scope>NUCLEOTIDE SEQUENCE</scope>
    <source>
        <strain evidence="2">CBS 193.32</strain>
    </source>
</reference>
<organism evidence="2 3">
    <name type="scientific">Colletotrichum godetiae</name>
    <dbReference type="NCBI Taxonomy" id="1209918"/>
    <lineage>
        <taxon>Eukaryota</taxon>
        <taxon>Fungi</taxon>
        <taxon>Dikarya</taxon>
        <taxon>Ascomycota</taxon>
        <taxon>Pezizomycotina</taxon>
        <taxon>Sordariomycetes</taxon>
        <taxon>Hypocreomycetidae</taxon>
        <taxon>Glomerellales</taxon>
        <taxon>Glomerellaceae</taxon>
        <taxon>Colletotrichum</taxon>
        <taxon>Colletotrichum acutatum species complex</taxon>
    </lineage>
</organism>
<dbReference type="AlphaFoldDB" id="A0AAJ0AVR3"/>